<evidence type="ECO:0000256" key="1">
    <source>
        <dbReference type="SAM" id="Coils"/>
    </source>
</evidence>
<keyword evidence="2" id="KW-1133">Transmembrane helix</keyword>
<gene>
    <name evidence="5" type="ORF">OU798_09875</name>
</gene>
<dbReference type="Gene3D" id="2.60.40.10">
    <property type="entry name" value="Immunoglobulins"/>
    <property type="match status" value="1"/>
</dbReference>
<dbReference type="EMBL" id="JAPOHD010000020">
    <property type="protein sequence ID" value="MCY1720651.1"/>
    <property type="molecule type" value="Genomic_DNA"/>
</dbReference>
<keyword evidence="2" id="KW-0812">Transmembrane</keyword>
<dbReference type="Pfam" id="PF07495">
    <property type="entry name" value="Y_Y_Y"/>
    <property type="match status" value="1"/>
</dbReference>
<evidence type="ECO:0000259" key="4">
    <source>
        <dbReference type="Pfam" id="PF07495"/>
    </source>
</evidence>
<dbReference type="SUPFAM" id="SSF50998">
    <property type="entry name" value="Quinoprotein alcohol dehydrogenase-like"/>
    <property type="match status" value="1"/>
</dbReference>
<dbReference type="GO" id="GO:0003677">
    <property type="term" value="F:DNA binding"/>
    <property type="evidence" value="ECO:0007669"/>
    <property type="project" value="InterPro"/>
</dbReference>
<feature type="signal peptide" evidence="3">
    <location>
        <begin position="1"/>
        <end position="24"/>
    </location>
</feature>
<protein>
    <submittedName>
        <fullName evidence="5">Triple tyrosine motif-containing protein</fullName>
    </submittedName>
</protein>
<evidence type="ECO:0000256" key="2">
    <source>
        <dbReference type="SAM" id="Phobius"/>
    </source>
</evidence>
<proteinExistence type="predicted"/>
<feature type="transmembrane region" description="Helical" evidence="2">
    <location>
        <begin position="734"/>
        <end position="753"/>
    </location>
</feature>
<keyword evidence="1" id="KW-0175">Coiled coil</keyword>
<evidence type="ECO:0000256" key="3">
    <source>
        <dbReference type="SAM" id="SignalP"/>
    </source>
</evidence>
<sequence length="938" mass="108198">MARFYPIAILIISCSVICSSLSFGTNNFQDKAILSPQVTTFRKNTYDAENQNWDIGVAESGAIYFANSLGLLKYDGEDWNLYKTKNILRSVYCQGDTIYVGGNGLIGYFLENDLKSGFHSLSEIDNDIWKIFPLGDRLIFQSFNRLYHLDNYGRIGVERIQEGNITYAYQIDDYIFCQVSYGKLKAFKPNSTELVLRQPDELSNYQIKFISKLDEYRFLLGTLENGLFILEENRLTPIDNELNTLLKKYQLNKAIELDNNTFAFATMNGGVVIGSIDGKINFLFNTSDGLSNNRIHALKKQGESNLWIGTDNGIALVDLNSSLLYLRNSFDKLGSVYDLVQQNGNYYIATNQGLFTATRSETQDIIFGLKIIEGSEGQVWNVSIIDHQLFVGHNKGTFLLENNRLIKLSDVAGGYSIVQSKLHPDLIYQTSYYGVAIYRKVNMRWKFSHLIEGLNDVTRDLVELNDGSLIVGGTGKNVYQIKLNAGNSEEPKIENLGLREPFNISMWTRVFRLNQQTLLVANDTTLAFNKGRLEPVDMALNKKTFIYDTSTNDYVFLRSEKGLEIYNSKTKTNVLLPAEIQNIGLDLIYKYEHISDLGSNIYACSLSENLVFLNLNRLKSINKTPVEPTITNVVFSNNRTGEISDLSAVKQIPYQFNTVKITYTSFRYNTSSVYEYYLKGYNDEWLINNKNNQTVFQNLREGRYTFRVKELGSDLQSEFSFVIAPPFYRSKVAVMIYLLFFIILFFVVQRISVVRSRQRQLYRLKKERQRINELRIRHAKQVLDLEVVQLQNEVESKTDKLTNLLLQNNKKKEVIDTIKEELKNLKESNKFVSSRHIEKLNRIIKSNFDEKKDWLVFESAFSETHVNFFKQLKAKHPILTDEDLRLCAYLKVNLSSKELAPIFQITTRSVDLKKYRLKKKLQLDKEQSLSEYIKNFNY</sequence>
<accession>A0A9X3F4V8</accession>
<dbReference type="RefSeq" id="WP_343332985.1">
    <property type="nucleotide sequence ID" value="NZ_JAPOHD010000020.1"/>
</dbReference>
<evidence type="ECO:0000313" key="6">
    <source>
        <dbReference type="Proteomes" id="UP001145087"/>
    </source>
</evidence>
<dbReference type="InterPro" id="IPR013783">
    <property type="entry name" value="Ig-like_fold"/>
</dbReference>
<dbReference type="GO" id="GO:0006355">
    <property type="term" value="P:regulation of DNA-templated transcription"/>
    <property type="evidence" value="ECO:0007669"/>
    <property type="project" value="InterPro"/>
</dbReference>
<evidence type="ECO:0000313" key="5">
    <source>
        <dbReference type="EMBL" id="MCY1720651.1"/>
    </source>
</evidence>
<dbReference type="InterPro" id="IPR016032">
    <property type="entry name" value="Sig_transdc_resp-reg_C-effctor"/>
</dbReference>
<dbReference type="InterPro" id="IPR011123">
    <property type="entry name" value="Y_Y_Y"/>
</dbReference>
<keyword evidence="3" id="KW-0732">Signal</keyword>
<dbReference type="InterPro" id="IPR015943">
    <property type="entry name" value="WD40/YVTN_repeat-like_dom_sf"/>
</dbReference>
<keyword evidence="2" id="KW-0472">Membrane</keyword>
<dbReference type="Proteomes" id="UP001145087">
    <property type="component" value="Unassembled WGS sequence"/>
</dbReference>
<name>A0A9X3F4V8_9BACT</name>
<dbReference type="SUPFAM" id="SSF46894">
    <property type="entry name" value="C-terminal effector domain of the bipartite response regulators"/>
    <property type="match status" value="1"/>
</dbReference>
<feature type="coiled-coil region" evidence="1">
    <location>
        <begin position="780"/>
        <end position="835"/>
    </location>
</feature>
<keyword evidence="6" id="KW-1185">Reference proteome</keyword>
<comment type="caution">
    <text evidence="5">The sequence shown here is derived from an EMBL/GenBank/DDBJ whole genome shotgun (WGS) entry which is preliminary data.</text>
</comment>
<dbReference type="InterPro" id="IPR011047">
    <property type="entry name" value="Quinoprotein_ADH-like_sf"/>
</dbReference>
<feature type="domain" description="Two component regulator three Y" evidence="4">
    <location>
        <begin position="669"/>
        <end position="719"/>
    </location>
</feature>
<dbReference type="Gene3D" id="2.130.10.10">
    <property type="entry name" value="YVTN repeat-like/Quinoprotein amine dehydrogenase"/>
    <property type="match status" value="2"/>
</dbReference>
<feature type="chain" id="PRO_5040767527" evidence="3">
    <location>
        <begin position="25"/>
        <end position="938"/>
    </location>
</feature>
<reference evidence="5" key="1">
    <citation type="submission" date="2022-11" db="EMBL/GenBank/DDBJ databases">
        <title>Marilongibacter aestuarii gen. nov., sp. nov., isolated from tidal flat sediment.</title>
        <authorList>
            <person name="Jiayan W."/>
        </authorList>
    </citation>
    <scope>NUCLEOTIDE SEQUENCE</scope>
    <source>
        <strain evidence="5">Z1-6</strain>
    </source>
</reference>
<organism evidence="5 6">
    <name type="scientific">Draconibacterium aestuarii</name>
    <dbReference type="NCBI Taxonomy" id="2998507"/>
    <lineage>
        <taxon>Bacteria</taxon>
        <taxon>Pseudomonadati</taxon>
        <taxon>Bacteroidota</taxon>
        <taxon>Bacteroidia</taxon>
        <taxon>Marinilabiliales</taxon>
        <taxon>Prolixibacteraceae</taxon>
        <taxon>Draconibacterium</taxon>
    </lineage>
</organism>
<dbReference type="AlphaFoldDB" id="A0A9X3F4V8"/>